<name>F2JGG6_CELLD</name>
<dbReference type="Pfam" id="PF00395">
    <property type="entry name" value="SLH"/>
    <property type="match status" value="2"/>
</dbReference>
<protein>
    <submittedName>
        <fullName evidence="4">S-layer domain-containing protein</fullName>
    </submittedName>
</protein>
<keyword evidence="5" id="KW-1185">Reference proteome</keyword>
<keyword evidence="1" id="KW-0677">Repeat</keyword>
<reference evidence="4 5" key="1">
    <citation type="journal article" date="2011" name="J. Bacteriol.">
        <title>Complete genome sequence of the cellulose-degrading bacterium Cellulosilyticum lentocellum.</title>
        <authorList>
            <consortium name="US DOE Joint Genome Institute"/>
            <person name="Miller D.A."/>
            <person name="Suen G."/>
            <person name="Bruce D."/>
            <person name="Copeland A."/>
            <person name="Cheng J.F."/>
            <person name="Detter C."/>
            <person name="Goodwin L.A."/>
            <person name="Han C.S."/>
            <person name="Hauser L.J."/>
            <person name="Land M.L."/>
            <person name="Lapidus A."/>
            <person name="Lucas S."/>
            <person name="Meincke L."/>
            <person name="Pitluck S."/>
            <person name="Tapia R."/>
            <person name="Teshima H."/>
            <person name="Woyke T."/>
            <person name="Fox B.G."/>
            <person name="Angert E.R."/>
            <person name="Currie C.R."/>
        </authorList>
    </citation>
    <scope>NUCLEOTIDE SEQUENCE [LARGE SCALE GENOMIC DNA]</scope>
    <source>
        <strain evidence="5">ATCC 49066 / DSM 5427 / NCIMB 11756 / RHM5</strain>
    </source>
</reference>
<dbReference type="EMBL" id="CP002582">
    <property type="protein sequence ID" value="ADZ82921.1"/>
    <property type="molecule type" value="Genomic_DNA"/>
</dbReference>
<evidence type="ECO:0000256" key="1">
    <source>
        <dbReference type="ARBA" id="ARBA00022737"/>
    </source>
</evidence>
<keyword evidence="2" id="KW-0732">Signal</keyword>
<evidence type="ECO:0000256" key="2">
    <source>
        <dbReference type="SAM" id="SignalP"/>
    </source>
</evidence>
<dbReference type="Pfam" id="PF18998">
    <property type="entry name" value="Flg_new_2"/>
    <property type="match status" value="3"/>
</dbReference>
<dbReference type="STRING" id="642492.Clole_1192"/>
<dbReference type="InterPro" id="IPR001119">
    <property type="entry name" value="SLH_dom"/>
</dbReference>
<accession>F2JGG6</accession>
<dbReference type="HOGENOM" id="CLU_427467_0_0_9"/>
<proteinExistence type="predicted"/>
<feature type="chain" id="PRO_5003278868" evidence="2">
    <location>
        <begin position="27"/>
        <end position="727"/>
    </location>
</feature>
<feature type="domain" description="SLH" evidence="3">
    <location>
        <begin position="557"/>
        <end position="620"/>
    </location>
</feature>
<dbReference type="Proteomes" id="UP000008467">
    <property type="component" value="Chromosome"/>
</dbReference>
<sequence>MRKRIFSVFLTLCMVCTLLPAQLTFAAWTGSWNGSWYGTWDGQAAELSDNIGFNYGVGGHLLVTMPTTTSSCYTFGTTSSDGLTITETAANTDTLPNSGWNWAVKKDADQGGLPTYTLILSGANITSKSGDAVMIGKSSGNDKVMNLNLVIKGNNEVTAPTTAIAIYNNKRVTVSGNGSLTVNGGSFGFFADLTDALEIGDQVKLNATGGTGAGLQALKGTLTISTRGDGEVVTTSNGVNARAIKAKTIVIDPNVELYEGAIGSFDNWGELIEAAKSPAKWRRKYTITATAGVGGSIIAVGNPAEPTVVSKGAIQTYNITPNSGYVISEVMVDNVSKGAISSYTFDNVQEDHTITVTFSVIPKPTYTITATAGAGGSISSPAGNAVGATVVNQGDNQSYIFTPKRGYVISDVKVDNVSKGALSNYTFSNVQANHTIEVTFKSVSSGGSSSGGGGSTYTPIYTVTTDTSKTEHGQLVLDKEKAAAGEIVKLTPKAEAGYEIDTLVVKDEKGNIIEVTKNADGTYSFKMPSGKVTIETTFKKSQQEPVVPPTDEQPVTWVNTFNDVVETNWYYEAVKFVNEKKLFAGNSENSFAPKQLMTRAMVWTVIGRLEGEELSGINVFEDARAWAMKSEISDASNPSGNVSREQFVTMFWRYCGSPKANATLVGFNDANKINDYAKEAMAWAVEKGIIIGKGNGLLAPNDNVTRAEAATILMAYYKEYVNKKHSS</sequence>
<dbReference type="InterPro" id="IPR044060">
    <property type="entry name" value="Bacterial_rp_domain"/>
</dbReference>
<feature type="domain" description="SLH" evidence="3">
    <location>
        <begin position="664"/>
        <end position="727"/>
    </location>
</feature>
<organism evidence="4 5">
    <name type="scientific">Cellulosilyticum lentocellum (strain ATCC 49066 / DSM 5427 / NCIMB 11756 / RHM5)</name>
    <name type="common">Clostridium lentocellum</name>
    <dbReference type="NCBI Taxonomy" id="642492"/>
    <lineage>
        <taxon>Bacteria</taxon>
        <taxon>Bacillati</taxon>
        <taxon>Bacillota</taxon>
        <taxon>Clostridia</taxon>
        <taxon>Lachnospirales</taxon>
        <taxon>Cellulosilyticaceae</taxon>
        <taxon>Cellulosilyticum</taxon>
    </lineage>
</organism>
<dbReference type="eggNOG" id="COG0737">
    <property type="taxonomic scope" value="Bacteria"/>
</dbReference>
<dbReference type="AlphaFoldDB" id="F2JGG6"/>
<evidence type="ECO:0000313" key="5">
    <source>
        <dbReference type="Proteomes" id="UP000008467"/>
    </source>
</evidence>
<feature type="signal peptide" evidence="2">
    <location>
        <begin position="1"/>
        <end position="26"/>
    </location>
</feature>
<dbReference type="KEGG" id="cle:Clole_1192"/>
<dbReference type="PROSITE" id="PS51272">
    <property type="entry name" value="SLH"/>
    <property type="match status" value="2"/>
</dbReference>
<gene>
    <name evidence="4" type="ordered locus">Clole_1192</name>
</gene>
<evidence type="ECO:0000259" key="3">
    <source>
        <dbReference type="PROSITE" id="PS51272"/>
    </source>
</evidence>
<dbReference type="RefSeq" id="WP_013656220.1">
    <property type="nucleotide sequence ID" value="NC_015275.1"/>
</dbReference>
<dbReference type="eggNOG" id="COG4447">
    <property type="taxonomic scope" value="Bacteria"/>
</dbReference>
<evidence type="ECO:0000313" key="4">
    <source>
        <dbReference type="EMBL" id="ADZ82921.1"/>
    </source>
</evidence>